<accession>A0ABU1WS90</accession>
<feature type="transmembrane region" description="Helical" evidence="8">
    <location>
        <begin position="6"/>
        <end position="22"/>
    </location>
</feature>
<evidence type="ECO:0000256" key="5">
    <source>
        <dbReference type="ARBA" id="ARBA00022989"/>
    </source>
</evidence>
<dbReference type="PANTHER" id="PTHR43652:SF2">
    <property type="entry name" value="BASIC AMINO ACID ANTIPORTER YFCC-RELATED"/>
    <property type="match status" value="1"/>
</dbReference>
<evidence type="ECO:0000256" key="7">
    <source>
        <dbReference type="SAM" id="MobiDB-lite"/>
    </source>
</evidence>
<feature type="transmembrane region" description="Helical" evidence="8">
    <location>
        <begin position="29"/>
        <end position="45"/>
    </location>
</feature>
<evidence type="ECO:0000256" key="2">
    <source>
        <dbReference type="ARBA" id="ARBA00022448"/>
    </source>
</evidence>
<dbReference type="InterPro" id="IPR006037">
    <property type="entry name" value="RCK_C"/>
</dbReference>
<keyword evidence="11" id="KW-1185">Reference proteome</keyword>
<feature type="transmembrane region" description="Helical" evidence="8">
    <location>
        <begin position="548"/>
        <end position="565"/>
    </location>
</feature>
<dbReference type="InterPro" id="IPR051679">
    <property type="entry name" value="DASS-Related_Transporters"/>
</dbReference>
<dbReference type="Pfam" id="PF03600">
    <property type="entry name" value="CitMHS"/>
    <property type="match status" value="1"/>
</dbReference>
<evidence type="ECO:0000256" key="6">
    <source>
        <dbReference type="ARBA" id="ARBA00023136"/>
    </source>
</evidence>
<dbReference type="InterPro" id="IPR036721">
    <property type="entry name" value="RCK_C_sf"/>
</dbReference>
<keyword evidence="4" id="KW-0677">Repeat</keyword>
<comment type="caution">
    <text evidence="10">The sequence shown here is derived from an EMBL/GenBank/DDBJ whole genome shotgun (WGS) entry which is preliminary data.</text>
</comment>
<feature type="transmembrane region" description="Helical" evidence="8">
    <location>
        <begin position="610"/>
        <end position="630"/>
    </location>
</feature>
<dbReference type="InterPro" id="IPR004680">
    <property type="entry name" value="Cit_transptr-like_dom"/>
</dbReference>
<comment type="subcellular location">
    <subcellularLocation>
        <location evidence="1">Membrane</location>
        <topology evidence="1">Multi-pass membrane protein</topology>
    </subcellularLocation>
</comment>
<feature type="domain" description="RCK C-terminal" evidence="9">
    <location>
        <begin position="204"/>
        <end position="290"/>
    </location>
</feature>
<feature type="region of interest" description="Disordered" evidence="7">
    <location>
        <begin position="314"/>
        <end position="345"/>
    </location>
</feature>
<feature type="compositionally biased region" description="Basic and acidic residues" evidence="7">
    <location>
        <begin position="320"/>
        <end position="331"/>
    </location>
</feature>
<dbReference type="SUPFAM" id="SSF116726">
    <property type="entry name" value="TrkA C-terminal domain-like"/>
    <property type="match status" value="2"/>
</dbReference>
<proteinExistence type="predicted"/>
<feature type="transmembrane region" description="Helical" evidence="8">
    <location>
        <begin position="522"/>
        <end position="542"/>
    </location>
</feature>
<dbReference type="EMBL" id="JAVDWU010000008">
    <property type="protein sequence ID" value="MDR7151772.1"/>
    <property type="molecule type" value="Genomic_DNA"/>
</dbReference>
<feature type="transmembrane region" description="Helical" evidence="8">
    <location>
        <begin position="491"/>
        <end position="515"/>
    </location>
</feature>
<organism evidence="10 11">
    <name type="scientific">Hydrogenophaga palleronii</name>
    <dbReference type="NCBI Taxonomy" id="65655"/>
    <lineage>
        <taxon>Bacteria</taxon>
        <taxon>Pseudomonadati</taxon>
        <taxon>Pseudomonadota</taxon>
        <taxon>Betaproteobacteria</taxon>
        <taxon>Burkholderiales</taxon>
        <taxon>Comamonadaceae</taxon>
        <taxon>Hydrogenophaga</taxon>
    </lineage>
</organism>
<evidence type="ECO:0000256" key="3">
    <source>
        <dbReference type="ARBA" id="ARBA00022692"/>
    </source>
</evidence>
<evidence type="ECO:0000313" key="10">
    <source>
        <dbReference type="EMBL" id="MDR7151772.1"/>
    </source>
</evidence>
<name>A0ABU1WS90_9BURK</name>
<feature type="domain" description="RCK C-terminal" evidence="9">
    <location>
        <begin position="339"/>
        <end position="424"/>
    </location>
</feature>
<dbReference type="RefSeq" id="WP_310319773.1">
    <property type="nucleotide sequence ID" value="NZ_JAVDWU010000008.1"/>
</dbReference>
<dbReference type="PANTHER" id="PTHR43652">
    <property type="entry name" value="BASIC AMINO ACID ANTIPORTER YFCC-RELATED"/>
    <property type="match status" value="1"/>
</dbReference>
<sequence>MSQDQYVILAILAVTVGLFLWGRWRHDMVAVGALLAAVLGGVVSADEAFSGFGHPAVITVACVLVLSRGLQTSGAVDALARRVLPHEAGPTLSLLSLVGLGALLSGFMNNVGAMALLMPVAMQLAKRLDMSPGCVLMPLAFGTILGGMTTLIGTPLNLIVSGFRAQQGAGGFGMFDFTPVGLAVALVGIAFVALVGWRLVPVRRQAGMEGFETGAYLTEVRVPETSQCTGQTLREIEKQLEDAGAQVVGLVRHEMRVNAPSAYRRVLAGDILIVEAEADALSGLLSRLGLRLEEAKRPVDTPAEDADLDAVAETGAASDAAHEAVSERPEGGDDEAGEADRSRAEPSRDIVLMELAVLPGSSLQGQTASDLLLRTRYGINLLAVSRQGLRSMGRLREWPFRVGDLLLMQGPPEAIGAFAADKGCVPLAERELHIPSSRKAWLAGGVMALAVGSAAFGLLPAAISFALGVLASMVLRTVPPRSVYESIDWPVITLLAALIPVAGAMASTGTADLIARLLMEGVAQGHAVGALALVLVVTMTLSDLMNNAATAAVMCPIAIGTASALGVNADAFLMAVAIGASCAFLTPIGHQNNTLILGPGGFRFGDYWRLGLPLELLVVAVSLPLLLIVWPL</sequence>
<evidence type="ECO:0000256" key="1">
    <source>
        <dbReference type="ARBA" id="ARBA00004141"/>
    </source>
</evidence>
<keyword evidence="2" id="KW-0813">Transport</keyword>
<reference evidence="10 11" key="1">
    <citation type="submission" date="2023-07" db="EMBL/GenBank/DDBJ databases">
        <title>Sorghum-associated microbial communities from plants grown in Nebraska, USA.</title>
        <authorList>
            <person name="Schachtman D."/>
        </authorList>
    </citation>
    <scope>NUCLEOTIDE SEQUENCE [LARGE SCALE GENOMIC DNA]</scope>
    <source>
        <strain evidence="10 11">4249</strain>
    </source>
</reference>
<dbReference type="PROSITE" id="PS51202">
    <property type="entry name" value="RCK_C"/>
    <property type="match status" value="2"/>
</dbReference>
<evidence type="ECO:0000259" key="9">
    <source>
        <dbReference type="PROSITE" id="PS51202"/>
    </source>
</evidence>
<dbReference type="Proteomes" id="UP001265700">
    <property type="component" value="Unassembled WGS sequence"/>
</dbReference>
<feature type="transmembrane region" description="Helical" evidence="8">
    <location>
        <begin position="180"/>
        <end position="200"/>
    </location>
</feature>
<dbReference type="Gene3D" id="3.30.70.1450">
    <property type="entry name" value="Regulator of K+ conductance, C-terminal domain"/>
    <property type="match status" value="2"/>
</dbReference>
<protein>
    <submittedName>
        <fullName evidence="10">Di/tricarboxylate transporter</fullName>
    </submittedName>
</protein>
<feature type="transmembrane region" description="Helical" evidence="8">
    <location>
        <begin position="94"/>
        <end position="118"/>
    </location>
</feature>
<keyword evidence="3 8" id="KW-0812">Transmembrane</keyword>
<evidence type="ECO:0000256" key="4">
    <source>
        <dbReference type="ARBA" id="ARBA00022737"/>
    </source>
</evidence>
<feature type="transmembrane region" description="Helical" evidence="8">
    <location>
        <begin position="139"/>
        <end position="160"/>
    </location>
</feature>
<keyword evidence="5 8" id="KW-1133">Transmembrane helix</keyword>
<evidence type="ECO:0000256" key="8">
    <source>
        <dbReference type="SAM" id="Phobius"/>
    </source>
</evidence>
<keyword evidence="6 8" id="KW-0472">Membrane</keyword>
<dbReference type="Pfam" id="PF02080">
    <property type="entry name" value="TrkA_C"/>
    <property type="match status" value="2"/>
</dbReference>
<feature type="transmembrane region" description="Helical" evidence="8">
    <location>
        <begin position="572"/>
        <end position="590"/>
    </location>
</feature>
<feature type="transmembrane region" description="Helical" evidence="8">
    <location>
        <begin position="440"/>
        <end position="471"/>
    </location>
</feature>
<evidence type="ECO:0000313" key="11">
    <source>
        <dbReference type="Proteomes" id="UP001265700"/>
    </source>
</evidence>
<gene>
    <name evidence="10" type="ORF">J2W49_003748</name>
</gene>